<keyword evidence="1 4" id="KW-0547">Nucleotide-binding</keyword>
<comment type="subunit">
    <text evidence="4 5">Homodimer.</text>
</comment>
<evidence type="ECO:0000256" key="1">
    <source>
        <dbReference type="ARBA" id="ARBA00022741"/>
    </source>
</evidence>
<comment type="caution">
    <text evidence="7">The sequence shown here is derived from an EMBL/GenBank/DDBJ whole genome shotgun (WGS) entry which is preliminary data.</text>
</comment>
<dbReference type="Pfam" id="PF22660">
    <property type="entry name" value="RS_preATP-grasp-like"/>
    <property type="match status" value="1"/>
</dbReference>
<dbReference type="InterPro" id="IPR003135">
    <property type="entry name" value="ATP-grasp_carboxylate-amine"/>
</dbReference>
<feature type="domain" description="ATP-grasp" evidence="6">
    <location>
        <begin position="90"/>
        <end position="276"/>
    </location>
</feature>
<dbReference type="PANTHER" id="PTHR11609:SF5">
    <property type="entry name" value="PHOSPHORIBOSYLAMINOIMIDAZOLE CARBOXYLASE"/>
    <property type="match status" value="1"/>
</dbReference>
<dbReference type="Proteomes" id="UP000032679">
    <property type="component" value="Unassembled WGS sequence"/>
</dbReference>
<evidence type="ECO:0000256" key="4">
    <source>
        <dbReference type="HAMAP-Rule" id="MF_01928"/>
    </source>
</evidence>
<dbReference type="NCBIfam" id="TIGR01161">
    <property type="entry name" value="purK"/>
    <property type="match status" value="1"/>
</dbReference>
<evidence type="ECO:0000313" key="8">
    <source>
        <dbReference type="Proteomes" id="UP000032679"/>
    </source>
</evidence>
<dbReference type="GO" id="GO:0005524">
    <property type="term" value="F:ATP binding"/>
    <property type="evidence" value="ECO:0007669"/>
    <property type="project" value="UniProtKB-UniRule"/>
</dbReference>
<dbReference type="GO" id="GO:0034028">
    <property type="term" value="F:5-(carboxyamino)imidazole ribonucleotide synthase activity"/>
    <property type="evidence" value="ECO:0007669"/>
    <property type="project" value="UniProtKB-UniRule"/>
</dbReference>
<dbReference type="SUPFAM" id="SSF52440">
    <property type="entry name" value="PreATP-grasp domain"/>
    <property type="match status" value="1"/>
</dbReference>
<dbReference type="InterPro" id="IPR040686">
    <property type="entry name" value="PurK_C"/>
</dbReference>
<dbReference type="SUPFAM" id="SSF56059">
    <property type="entry name" value="Glutathione synthetase ATP-binding domain-like"/>
    <property type="match status" value="1"/>
</dbReference>
<reference evidence="7 8" key="1">
    <citation type="submission" date="2012-10" db="EMBL/GenBank/DDBJ databases">
        <title>Genome sequencing of Tanticharoenia sakaeratensis NBRC 103193.</title>
        <authorList>
            <person name="Azuma Y."/>
            <person name="Hadano H."/>
            <person name="Hirakawa H."/>
            <person name="Matsushita K."/>
        </authorList>
    </citation>
    <scope>NUCLEOTIDE SEQUENCE [LARGE SCALE GENOMIC DNA]</scope>
    <source>
        <strain evidence="7 8">NBRC 103193</strain>
    </source>
</reference>
<protein>
    <recommendedName>
        <fullName evidence="4 5">N5-carboxyaminoimidazole ribonucleotide synthase</fullName>
        <shortName evidence="4 5">N5-CAIR synthase</shortName>
        <ecNumber evidence="4 5">6.3.4.18</ecNumber>
    </recommendedName>
    <alternativeName>
        <fullName evidence="4 5">5-(carboxyamino)imidazole ribonucleotide synthetase</fullName>
    </alternativeName>
</protein>
<keyword evidence="4 5" id="KW-0436">Ligase</keyword>
<feature type="binding site" evidence="4">
    <location>
        <position position="169"/>
    </location>
    <ligand>
        <name>ATP</name>
        <dbReference type="ChEBI" id="CHEBI:30616"/>
    </ligand>
</feature>
<dbReference type="GO" id="GO:0004638">
    <property type="term" value="F:phosphoribosylaminoimidazole carboxylase activity"/>
    <property type="evidence" value="ECO:0007669"/>
    <property type="project" value="InterPro"/>
</dbReference>
<dbReference type="GO" id="GO:0006189">
    <property type="term" value="P:'de novo' IMP biosynthetic process"/>
    <property type="evidence" value="ECO:0007669"/>
    <property type="project" value="UniProtKB-UniRule"/>
</dbReference>
<dbReference type="InterPro" id="IPR054350">
    <property type="entry name" value="PurT/PurK_preATP-grasp"/>
</dbReference>
<comment type="function">
    <text evidence="4">Catalyzes the ATP-dependent conversion of 5-aminoimidazole ribonucleotide (AIR) and HCO(3)(-) to N5-carboxyaminoimidazole ribonucleotide (N5-CAIR).</text>
</comment>
<dbReference type="Pfam" id="PF02222">
    <property type="entry name" value="ATP-grasp"/>
    <property type="match status" value="1"/>
</dbReference>
<feature type="binding site" evidence="4">
    <location>
        <begin position="131"/>
        <end position="137"/>
    </location>
    <ligand>
        <name>ATP</name>
        <dbReference type="ChEBI" id="CHEBI:30616"/>
    </ligand>
</feature>
<dbReference type="Gene3D" id="3.30.470.20">
    <property type="entry name" value="ATP-grasp fold, B domain"/>
    <property type="match status" value="1"/>
</dbReference>
<organism evidence="7 8">
    <name type="scientific">Tanticharoenia sakaeratensis NBRC 103193</name>
    <dbReference type="NCBI Taxonomy" id="1231623"/>
    <lineage>
        <taxon>Bacteria</taxon>
        <taxon>Pseudomonadati</taxon>
        <taxon>Pseudomonadota</taxon>
        <taxon>Alphaproteobacteria</taxon>
        <taxon>Acetobacterales</taxon>
        <taxon>Acetobacteraceae</taxon>
        <taxon>Tanticharoenia</taxon>
    </lineage>
</organism>
<dbReference type="GO" id="GO:0046872">
    <property type="term" value="F:metal ion binding"/>
    <property type="evidence" value="ECO:0007669"/>
    <property type="project" value="InterPro"/>
</dbReference>
<dbReference type="AlphaFoldDB" id="A0A0D6MIF0"/>
<dbReference type="Pfam" id="PF17769">
    <property type="entry name" value="PurK_C"/>
    <property type="match status" value="1"/>
</dbReference>
<accession>A0A0D6MIF0</accession>
<evidence type="ECO:0000256" key="2">
    <source>
        <dbReference type="ARBA" id="ARBA00022755"/>
    </source>
</evidence>
<dbReference type="InterPro" id="IPR011761">
    <property type="entry name" value="ATP-grasp"/>
</dbReference>
<dbReference type="InterPro" id="IPR013815">
    <property type="entry name" value="ATP_grasp_subdomain_1"/>
</dbReference>
<feature type="binding site" evidence="4">
    <location>
        <begin position="246"/>
        <end position="247"/>
    </location>
    <ligand>
        <name>ATP</name>
        <dbReference type="ChEBI" id="CHEBI:30616"/>
    </ligand>
</feature>
<proteinExistence type="inferred from homology"/>
<keyword evidence="3 4" id="KW-0067">ATP-binding</keyword>
<dbReference type="SUPFAM" id="SSF51246">
    <property type="entry name" value="Rudiment single hybrid motif"/>
    <property type="match status" value="1"/>
</dbReference>
<dbReference type="PANTHER" id="PTHR11609">
    <property type="entry name" value="PURINE BIOSYNTHESIS PROTEIN 6/7, PUR6/7"/>
    <property type="match status" value="1"/>
</dbReference>
<evidence type="ECO:0000313" key="7">
    <source>
        <dbReference type="EMBL" id="GAN53402.1"/>
    </source>
</evidence>
<evidence type="ECO:0000256" key="5">
    <source>
        <dbReference type="RuleBase" id="RU361200"/>
    </source>
</evidence>
<dbReference type="PROSITE" id="PS50975">
    <property type="entry name" value="ATP_GRASP"/>
    <property type="match status" value="1"/>
</dbReference>
<dbReference type="InterPro" id="IPR016185">
    <property type="entry name" value="PreATP-grasp_dom_sf"/>
</dbReference>
<dbReference type="EMBL" id="BALE01000009">
    <property type="protein sequence ID" value="GAN53402.1"/>
    <property type="molecule type" value="Genomic_DNA"/>
</dbReference>
<comment type="catalytic activity">
    <reaction evidence="4 5">
        <text>5-amino-1-(5-phospho-beta-D-ribosyl)imidazole + hydrogencarbonate + ATP = 5-carboxyamino-1-(5-phospho-D-ribosyl)imidazole + ADP + phosphate + 2 H(+)</text>
        <dbReference type="Rhea" id="RHEA:19317"/>
        <dbReference type="ChEBI" id="CHEBI:15378"/>
        <dbReference type="ChEBI" id="CHEBI:17544"/>
        <dbReference type="ChEBI" id="CHEBI:30616"/>
        <dbReference type="ChEBI" id="CHEBI:43474"/>
        <dbReference type="ChEBI" id="CHEBI:58730"/>
        <dbReference type="ChEBI" id="CHEBI:137981"/>
        <dbReference type="ChEBI" id="CHEBI:456216"/>
        <dbReference type="EC" id="6.3.4.18"/>
    </reaction>
</comment>
<evidence type="ECO:0000259" key="6">
    <source>
        <dbReference type="PROSITE" id="PS50975"/>
    </source>
</evidence>
<dbReference type="Gene3D" id="3.40.50.20">
    <property type="match status" value="1"/>
</dbReference>
<name>A0A0D6MIF0_9PROT</name>
<dbReference type="UniPathway" id="UPA00074">
    <property type="reaction ID" value="UER00942"/>
</dbReference>
<dbReference type="InterPro" id="IPR011054">
    <property type="entry name" value="Rudment_hybrid_motif"/>
</dbReference>
<gene>
    <name evidence="4 5" type="primary">purK</name>
    <name evidence="7" type="ORF">Tasa_009_197</name>
</gene>
<dbReference type="InterPro" id="IPR005875">
    <property type="entry name" value="PurK"/>
</dbReference>
<keyword evidence="8" id="KW-1185">Reference proteome</keyword>
<dbReference type="HAMAP" id="MF_01928">
    <property type="entry name" value="PurK"/>
    <property type="match status" value="1"/>
</dbReference>
<sequence length="356" mass="37841">MSAVAAQRLGLRVHILTPEADAPALQVASSATIGAYDDPDVLRRFAEAVDVVTFEFENISAEGLELLETMRPVRPAGRILALSQDRIIEKQSLEAAGLRIAPWKPVHEEADIDTAVATLGLPLILKSARGGYDGKGQFRIRSADDLACLDHGALPYPMVAEAVVDFARELSVMVARGTDGNCRTFAVTENHHANGILDLSLAPAQVTNDVAADAAALAMQLAVALDLVGIMGVEMFQTSDDALLVNEIAPRPHNSGHWTMNACLIDQFEMHVRAVANLPMPDPSRFADAAMKNLVGPDAMALCPEILQTEGLALHLYGKDSARPGRKMGHVNLIFPKGGLPGLFGIADALGPLAAL</sequence>
<feature type="binding site" evidence="4">
    <location>
        <begin position="161"/>
        <end position="164"/>
    </location>
    <ligand>
        <name>ATP</name>
        <dbReference type="ChEBI" id="CHEBI:30616"/>
    </ligand>
</feature>
<dbReference type="Gene3D" id="3.30.1490.20">
    <property type="entry name" value="ATP-grasp fold, A domain"/>
    <property type="match status" value="1"/>
</dbReference>
<keyword evidence="2 4" id="KW-0658">Purine biosynthesis</keyword>
<comment type="similarity">
    <text evidence="4 5">Belongs to the PurK/PurT family.</text>
</comment>
<dbReference type="GO" id="GO:0005829">
    <property type="term" value="C:cytosol"/>
    <property type="evidence" value="ECO:0007669"/>
    <property type="project" value="TreeGrafter"/>
</dbReference>
<feature type="binding site" evidence="4">
    <location>
        <position position="86"/>
    </location>
    <ligand>
        <name>ATP</name>
        <dbReference type="ChEBI" id="CHEBI:30616"/>
    </ligand>
</feature>
<comment type="function">
    <text evidence="5">Catalyzes the ATP-dependent conversion of 5-aminoimidazole ribonucleotide (AIR) and HCO(3)- to N5-carboxyaminoimidazole ribonucleotide (N5-CAIR).</text>
</comment>
<dbReference type="NCBIfam" id="NF004676">
    <property type="entry name" value="PRK06019.1-2"/>
    <property type="match status" value="1"/>
</dbReference>
<dbReference type="STRING" id="1231623.Tasa_009_197"/>
<dbReference type="NCBIfam" id="NF004679">
    <property type="entry name" value="PRK06019.1-5"/>
    <property type="match status" value="1"/>
</dbReference>
<comment type="pathway">
    <text evidence="4 5">Purine metabolism; IMP biosynthesis via de novo pathway; 5-amino-1-(5-phospho-D-ribosyl)imidazole-4-carboxylate from 5-amino-1-(5-phospho-D-ribosyl)imidazole (N5-CAIR route): step 1/2.</text>
</comment>
<dbReference type="EC" id="6.3.4.18" evidence="4 5"/>
<evidence type="ECO:0000256" key="3">
    <source>
        <dbReference type="ARBA" id="ARBA00022840"/>
    </source>
</evidence>
<feature type="binding site" evidence="4">
    <location>
        <position position="126"/>
    </location>
    <ligand>
        <name>ATP</name>
        <dbReference type="ChEBI" id="CHEBI:30616"/>
    </ligand>
</feature>
<feature type="binding site" evidence="4">
    <location>
        <position position="192"/>
    </location>
    <ligand>
        <name>ATP</name>
        <dbReference type="ChEBI" id="CHEBI:30616"/>
    </ligand>
</feature>